<evidence type="ECO:0000256" key="6">
    <source>
        <dbReference type="ARBA" id="ARBA00022723"/>
    </source>
</evidence>
<keyword evidence="5 16" id="KW-0349">Heme</keyword>
<dbReference type="InterPro" id="IPR000823">
    <property type="entry name" value="Peroxidase_pln"/>
</dbReference>
<keyword evidence="16" id="KW-0732">Signal</keyword>
<dbReference type="InterPro" id="IPR019793">
    <property type="entry name" value="Peroxidases_heam-ligand_BS"/>
</dbReference>
<evidence type="ECO:0000256" key="10">
    <source>
        <dbReference type="ARBA" id="ARBA00023157"/>
    </source>
</evidence>
<dbReference type="Gene3D" id="1.10.420.10">
    <property type="entry name" value="Peroxidase, domain 2"/>
    <property type="match status" value="1"/>
</dbReference>
<dbReference type="GO" id="GO:0006979">
    <property type="term" value="P:response to oxidative stress"/>
    <property type="evidence" value="ECO:0007669"/>
    <property type="project" value="UniProtKB-UniRule"/>
</dbReference>
<feature type="binding site" evidence="14">
    <location>
        <position position="88"/>
    </location>
    <ligand>
        <name>Ca(2+)</name>
        <dbReference type="ChEBI" id="CHEBI:29108"/>
        <label>1</label>
    </ligand>
</feature>
<feature type="disulfide bond" evidence="15">
    <location>
        <begin position="124"/>
        <end position="327"/>
    </location>
</feature>
<comment type="similarity">
    <text evidence="3">Belongs to the peroxidase family. Ascorbate peroxidase subfamily.</text>
</comment>
<evidence type="ECO:0000256" key="4">
    <source>
        <dbReference type="ARBA" id="ARBA00022559"/>
    </source>
</evidence>
<dbReference type="Proteomes" id="UP000324897">
    <property type="component" value="Chromosome 7"/>
</dbReference>
<dbReference type="EC" id="1.11.1.7" evidence="16"/>
<keyword evidence="16" id="KW-0964">Secreted</keyword>
<dbReference type="PROSITE" id="PS00435">
    <property type="entry name" value="PEROXIDASE_1"/>
    <property type="match status" value="1"/>
</dbReference>
<keyword evidence="7 14" id="KW-0106">Calcium</keyword>
<dbReference type="PRINTS" id="PR00458">
    <property type="entry name" value="PEROXIDASE"/>
</dbReference>
<keyword evidence="10 15" id="KW-1015">Disulfide bond</keyword>
<dbReference type="InterPro" id="IPR002016">
    <property type="entry name" value="Haem_peroxidase"/>
</dbReference>
<dbReference type="Gene3D" id="1.10.520.10">
    <property type="match status" value="1"/>
</dbReference>
<dbReference type="SUPFAM" id="SSF48113">
    <property type="entry name" value="Heme-dependent peroxidases"/>
    <property type="match status" value="1"/>
</dbReference>
<evidence type="ECO:0000256" key="3">
    <source>
        <dbReference type="ARBA" id="ARBA00006873"/>
    </source>
</evidence>
<comment type="catalytic activity">
    <reaction evidence="1 16">
        <text>2 a phenolic donor + H2O2 = 2 a phenolic radical donor + 2 H2O</text>
        <dbReference type="Rhea" id="RHEA:56136"/>
        <dbReference type="ChEBI" id="CHEBI:15377"/>
        <dbReference type="ChEBI" id="CHEBI:16240"/>
        <dbReference type="ChEBI" id="CHEBI:139520"/>
        <dbReference type="ChEBI" id="CHEBI:139521"/>
        <dbReference type="EC" id="1.11.1.7"/>
    </reaction>
</comment>
<feature type="binding site" evidence="14">
    <location>
        <position position="74"/>
    </location>
    <ligand>
        <name>Ca(2+)</name>
        <dbReference type="ChEBI" id="CHEBI:29108"/>
        <label>1</label>
    </ligand>
</feature>
<keyword evidence="4 16" id="KW-0575">Peroxidase</keyword>
<evidence type="ECO:0000313" key="18">
    <source>
        <dbReference type="EMBL" id="TVU17976.1"/>
    </source>
</evidence>
<protein>
    <recommendedName>
        <fullName evidence="16">Peroxidase</fullName>
        <ecNumber evidence="16">1.11.1.7</ecNumber>
    </recommendedName>
</protein>
<dbReference type="InterPro" id="IPR033905">
    <property type="entry name" value="Secretory_peroxidase"/>
</dbReference>
<feature type="disulfide bond" evidence="15">
    <location>
        <begin position="42"/>
        <end position="118"/>
    </location>
</feature>
<evidence type="ECO:0000256" key="5">
    <source>
        <dbReference type="ARBA" id="ARBA00022617"/>
    </source>
</evidence>
<dbReference type="InterPro" id="IPR010255">
    <property type="entry name" value="Haem_peroxidase_sf"/>
</dbReference>
<gene>
    <name evidence="18" type="ORF">EJB05_34039</name>
</gene>
<dbReference type="Gramene" id="TVU17976">
    <property type="protein sequence ID" value="TVU17976"/>
    <property type="gene ID" value="EJB05_34039"/>
</dbReference>
<dbReference type="GO" id="GO:0140825">
    <property type="term" value="F:lactoperoxidase activity"/>
    <property type="evidence" value="ECO:0007669"/>
    <property type="project" value="UniProtKB-EC"/>
</dbReference>
<dbReference type="EMBL" id="RWGY01000029">
    <property type="protein sequence ID" value="TVU17976.1"/>
    <property type="molecule type" value="Genomic_DNA"/>
</dbReference>
<dbReference type="PANTHER" id="PTHR31517:SF84">
    <property type="entry name" value="PEROXIDASE"/>
    <property type="match status" value="1"/>
</dbReference>
<feature type="disulfide bond" evidence="15">
    <location>
        <begin position="202"/>
        <end position="231"/>
    </location>
</feature>
<sequence length="332" mass="36187">MKHMAVASMTIAVVMLLMSVAPALSGKTMVWPLQYDFYRSLCPKAEEGIRKTTWEIISQDPTMGAAFLKLFYEDCFNTYQSSFGCDASLLLEPEKSANKMIRGSDAVNKIKTAVEAICPGVISCADIIALAARDSTAISGGFSFPMPTGRRDALVSYPKDTFRTPDSYWTANMTIPSFARRGIDVDDLVVLSGAHSFGIAHCSSVDYRLIELEETALRMNASDADELNKLCPRAAPSGDITDMGAAFNMNRVTDPNVLSNQFYSNVLIGRVLFVSDQTLMNLNETAAKVALYAANPLTWMGRFATALVRLGVLQVLTGTQGEVRKVCNATNH</sequence>
<evidence type="ECO:0000256" key="9">
    <source>
        <dbReference type="ARBA" id="ARBA00023004"/>
    </source>
</evidence>
<organism evidence="18 19">
    <name type="scientific">Eragrostis curvula</name>
    <name type="common">weeping love grass</name>
    <dbReference type="NCBI Taxonomy" id="38414"/>
    <lineage>
        <taxon>Eukaryota</taxon>
        <taxon>Viridiplantae</taxon>
        <taxon>Streptophyta</taxon>
        <taxon>Embryophyta</taxon>
        <taxon>Tracheophyta</taxon>
        <taxon>Spermatophyta</taxon>
        <taxon>Magnoliopsida</taxon>
        <taxon>Liliopsida</taxon>
        <taxon>Poales</taxon>
        <taxon>Poaceae</taxon>
        <taxon>PACMAD clade</taxon>
        <taxon>Chloridoideae</taxon>
        <taxon>Eragrostideae</taxon>
        <taxon>Eragrostidinae</taxon>
        <taxon>Eragrostis</taxon>
    </lineage>
</organism>
<comment type="cofactor">
    <cofactor evidence="14 16">
        <name>heme b</name>
        <dbReference type="ChEBI" id="CHEBI:60344"/>
    </cofactor>
    <text evidence="14 16">Binds 1 heme b (iron(II)-protoporphyrin IX) group per subunit.</text>
</comment>
<accession>A0A5J9U2Y6</accession>
<keyword evidence="19" id="KW-1185">Reference proteome</keyword>
<comment type="caution">
    <text evidence="18">The sequence shown here is derived from an EMBL/GenBank/DDBJ whole genome shotgun (WGS) entry which is preliminary data.</text>
</comment>
<evidence type="ECO:0000256" key="1">
    <source>
        <dbReference type="ARBA" id="ARBA00000189"/>
    </source>
</evidence>
<comment type="cofactor">
    <cofactor evidence="14 16">
        <name>Ca(2+)</name>
        <dbReference type="ChEBI" id="CHEBI:29108"/>
    </cofactor>
    <text evidence="14 16">Binds 2 calcium ions per subunit.</text>
</comment>
<dbReference type="GO" id="GO:0046872">
    <property type="term" value="F:metal ion binding"/>
    <property type="evidence" value="ECO:0007669"/>
    <property type="project" value="UniProtKB-UniRule"/>
</dbReference>
<evidence type="ECO:0000256" key="16">
    <source>
        <dbReference type="RuleBase" id="RU362060"/>
    </source>
</evidence>
<dbReference type="OrthoDB" id="2113341at2759"/>
<feature type="binding site" description="axial binding residue" evidence="14">
    <location>
        <position position="195"/>
    </location>
    <ligand>
        <name>heme b</name>
        <dbReference type="ChEBI" id="CHEBI:60344"/>
    </ligand>
    <ligandPart>
        <name>Fe</name>
        <dbReference type="ChEBI" id="CHEBI:18248"/>
    </ligandPart>
</feature>
<feature type="disulfide bond" evidence="15">
    <location>
        <begin position="75"/>
        <end position="85"/>
    </location>
</feature>
<dbReference type="Pfam" id="PF00141">
    <property type="entry name" value="peroxidase"/>
    <property type="match status" value="1"/>
</dbReference>
<dbReference type="AlphaFoldDB" id="A0A5J9U2Y6"/>
<dbReference type="PRINTS" id="PR00461">
    <property type="entry name" value="PLPEROXIDASE"/>
</dbReference>
<feature type="non-terminal residue" evidence="18">
    <location>
        <position position="1"/>
    </location>
</feature>
<comment type="subcellular location">
    <subcellularLocation>
        <location evidence="2 16">Secreted</location>
    </subcellularLocation>
</comment>
<keyword evidence="6 14" id="KW-0479">Metal-binding</keyword>
<evidence type="ECO:0000256" key="14">
    <source>
        <dbReference type="PIRSR" id="PIRSR600823-3"/>
    </source>
</evidence>
<name>A0A5J9U2Y6_9POAL</name>
<evidence type="ECO:0000256" key="2">
    <source>
        <dbReference type="ARBA" id="ARBA00004613"/>
    </source>
</evidence>
<feature type="binding site" evidence="14">
    <location>
        <position position="86"/>
    </location>
    <ligand>
        <name>Ca(2+)</name>
        <dbReference type="ChEBI" id="CHEBI:29108"/>
        <label>1</label>
    </ligand>
</feature>
<keyword evidence="9 14" id="KW-0408">Iron</keyword>
<feature type="domain" description="Plant heme peroxidase family profile" evidence="17">
    <location>
        <begin position="32"/>
        <end position="331"/>
    </location>
</feature>
<keyword evidence="11" id="KW-0873">Pyrrolidone carboxylic acid</keyword>
<dbReference type="GO" id="GO:0005576">
    <property type="term" value="C:extracellular region"/>
    <property type="evidence" value="ECO:0007669"/>
    <property type="project" value="UniProtKB-SubCell"/>
</dbReference>
<evidence type="ECO:0000256" key="8">
    <source>
        <dbReference type="ARBA" id="ARBA00023002"/>
    </source>
</evidence>
<evidence type="ECO:0000259" key="17">
    <source>
        <dbReference type="PROSITE" id="PS50873"/>
    </source>
</evidence>
<feature type="binding site" evidence="14">
    <location>
        <position position="84"/>
    </location>
    <ligand>
        <name>Ca(2+)</name>
        <dbReference type="ChEBI" id="CHEBI:29108"/>
        <label>1</label>
    </ligand>
</feature>
<comment type="function">
    <text evidence="16">Removal of H(2)O(2), oxidation of toxic reductants, biosynthesis and degradation of lignin, suberization, auxin catabolism, response to environmental stresses such as wounding, pathogen attack and oxidative stress.</text>
</comment>
<evidence type="ECO:0000256" key="7">
    <source>
        <dbReference type="ARBA" id="ARBA00022837"/>
    </source>
</evidence>
<dbReference type="CDD" id="cd00693">
    <property type="entry name" value="secretory_peroxidase"/>
    <property type="match status" value="1"/>
</dbReference>
<keyword evidence="8 16" id="KW-0560">Oxidoreductase</keyword>
<dbReference type="GO" id="GO:0020037">
    <property type="term" value="F:heme binding"/>
    <property type="evidence" value="ECO:0007669"/>
    <property type="project" value="UniProtKB-UniRule"/>
</dbReference>
<evidence type="ECO:0000313" key="19">
    <source>
        <dbReference type="Proteomes" id="UP000324897"/>
    </source>
</evidence>
<evidence type="ECO:0000256" key="15">
    <source>
        <dbReference type="PIRSR" id="PIRSR600823-5"/>
    </source>
</evidence>
<dbReference type="PANTHER" id="PTHR31517">
    <property type="match status" value="1"/>
</dbReference>
<proteinExistence type="inferred from homology"/>
<feature type="chain" id="PRO_5023973893" description="Peroxidase" evidence="16">
    <location>
        <begin position="26"/>
        <end position="332"/>
    </location>
</feature>
<reference evidence="18 19" key="1">
    <citation type="journal article" date="2019" name="Sci. Rep.">
        <title>A high-quality genome of Eragrostis curvula grass provides insights into Poaceae evolution and supports new strategies to enhance forage quality.</title>
        <authorList>
            <person name="Carballo J."/>
            <person name="Santos B.A.C.M."/>
            <person name="Zappacosta D."/>
            <person name="Garbus I."/>
            <person name="Selva J.P."/>
            <person name="Gallo C.A."/>
            <person name="Diaz A."/>
            <person name="Albertini E."/>
            <person name="Caccamo M."/>
            <person name="Echenique V."/>
        </authorList>
    </citation>
    <scope>NUCLEOTIDE SEQUENCE [LARGE SCALE GENOMIC DNA]</scope>
    <source>
        <strain evidence="19">cv. Victoria</strain>
        <tissue evidence="18">Leaf</tissue>
    </source>
</reference>
<dbReference type="GO" id="GO:0042744">
    <property type="term" value="P:hydrogen peroxide catabolic process"/>
    <property type="evidence" value="ECO:0007669"/>
    <property type="project" value="UniProtKB-KW"/>
</dbReference>
<evidence type="ECO:0000256" key="12">
    <source>
        <dbReference type="ARBA" id="ARBA00023324"/>
    </source>
</evidence>
<evidence type="ECO:0000256" key="11">
    <source>
        <dbReference type="ARBA" id="ARBA00023283"/>
    </source>
</evidence>
<evidence type="ECO:0000256" key="13">
    <source>
        <dbReference type="PIRSR" id="PIRSR600823-2"/>
    </source>
</evidence>
<feature type="signal peptide" evidence="16">
    <location>
        <begin position="1"/>
        <end position="25"/>
    </location>
</feature>
<feature type="binding site" evidence="13">
    <location>
        <position position="165"/>
    </location>
    <ligand>
        <name>substrate</name>
    </ligand>
</feature>
<dbReference type="FunFam" id="1.10.420.10:FF:000001">
    <property type="entry name" value="Peroxidase"/>
    <property type="match status" value="1"/>
</dbReference>
<comment type="similarity">
    <text evidence="16">Belongs to the peroxidase family. Classical plant (class III) peroxidase subfamily.</text>
</comment>
<keyword evidence="12 16" id="KW-0376">Hydrogen peroxide</keyword>
<dbReference type="PROSITE" id="PS50873">
    <property type="entry name" value="PEROXIDASE_4"/>
    <property type="match status" value="1"/>
</dbReference>